<reference evidence="2" key="1">
    <citation type="journal article" date="2015" name="Nature">
        <title>Complex archaea that bridge the gap between prokaryotes and eukaryotes.</title>
        <authorList>
            <person name="Spang A."/>
            <person name="Saw J.H."/>
            <person name="Jorgensen S.L."/>
            <person name="Zaremba-Niedzwiedzka K."/>
            <person name="Martijn J."/>
            <person name="Lind A.E."/>
            <person name="van Eijk R."/>
            <person name="Schleper C."/>
            <person name="Guy L."/>
            <person name="Ettema T.J."/>
        </authorList>
    </citation>
    <scope>NUCLEOTIDE SEQUENCE</scope>
</reference>
<dbReference type="InterPro" id="IPR013424">
    <property type="entry name" value="Ice-binding_C"/>
</dbReference>
<accession>A0A0F9SU60</accession>
<dbReference type="EMBL" id="LAZR01000404">
    <property type="protein sequence ID" value="KKN70369.1"/>
    <property type="molecule type" value="Genomic_DNA"/>
</dbReference>
<organism evidence="2">
    <name type="scientific">marine sediment metagenome</name>
    <dbReference type="NCBI Taxonomy" id="412755"/>
    <lineage>
        <taxon>unclassified sequences</taxon>
        <taxon>metagenomes</taxon>
        <taxon>ecological metagenomes</taxon>
    </lineage>
</organism>
<dbReference type="AlphaFoldDB" id="A0A0F9SU60"/>
<dbReference type="NCBIfam" id="TIGR02595">
    <property type="entry name" value="PEP_CTERM"/>
    <property type="match status" value="1"/>
</dbReference>
<dbReference type="Pfam" id="PF07589">
    <property type="entry name" value="PEP-CTERM"/>
    <property type="match status" value="1"/>
</dbReference>
<evidence type="ECO:0000313" key="2">
    <source>
        <dbReference type="EMBL" id="KKN70369.1"/>
    </source>
</evidence>
<protein>
    <recommendedName>
        <fullName evidence="1">Ice-binding protein C-terminal domain-containing protein</fullName>
    </recommendedName>
</protein>
<gene>
    <name evidence="2" type="ORF">LCGC14_0431690</name>
</gene>
<feature type="domain" description="Ice-binding protein C-terminal" evidence="1">
    <location>
        <begin position="196"/>
        <end position="217"/>
    </location>
</feature>
<evidence type="ECO:0000259" key="1">
    <source>
        <dbReference type="Pfam" id="PF07589"/>
    </source>
</evidence>
<comment type="caution">
    <text evidence="2">The sequence shown here is derived from an EMBL/GenBank/DDBJ whole genome shotgun (WGS) entry which is preliminary data.</text>
</comment>
<proteinExistence type="predicted"/>
<name>A0A0F9SU60_9ZZZZ</name>
<sequence>MKTIRTILLGLALTCGLSTVAFGATFVQTTPYFSAGDSPFNTAAPGYQIEDFEDLTLNTLGILSWSTSFGSGISTFSVDADDGVIDGSGAGGKSLSVVTSAGVTGLFINFDSVTFGQFPQDVGIVVTLASAFPLVIEAFDPLGFSLGTTTANLALSSPTGDDVFFGVTDVGGISKFHVYSNSAATFLHVDHLQYGPIPEPATMSLLALGGLALLRRKSKTP</sequence>